<evidence type="ECO:0000313" key="2">
    <source>
        <dbReference type="Proteomes" id="UP000316280"/>
    </source>
</evidence>
<gene>
    <name evidence="1" type="ORF">EWV63_00870</name>
</gene>
<protein>
    <submittedName>
        <fullName evidence="1">Uncharacterized protein</fullName>
    </submittedName>
</protein>
<dbReference type="EMBL" id="SFBR01000008">
    <property type="protein sequence ID" value="TRT90556.1"/>
    <property type="molecule type" value="Genomic_DNA"/>
</dbReference>
<dbReference type="Proteomes" id="UP000316280">
    <property type="component" value="Unassembled WGS sequence"/>
</dbReference>
<comment type="caution">
    <text evidence="1">The sequence shown here is derived from an EMBL/GenBank/DDBJ whole genome shotgun (WGS) entry which is preliminary data.</text>
</comment>
<dbReference type="AlphaFoldDB" id="A0A552AYL8"/>
<accession>A0A552AYL8</accession>
<proteinExistence type="predicted"/>
<reference evidence="1 2" key="1">
    <citation type="submission" date="2019-01" db="EMBL/GenBank/DDBJ databases">
        <title>Coherence of Microcystis species and biogeography revealed through population genomics.</title>
        <authorList>
            <person name="Perez-Carrascal O.M."/>
            <person name="Terrat Y."/>
            <person name="Giani A."/>
            <person name="Fortin N."/>
            <person name="Tromas N."/>
            <person name="Shapiro B.J."/>
        </authorList>
    </citation>
    <scope>NUCLEOTIDE SEQUENCE [LARGE SCALE GENOMIC DNA]</scope>
    <source>
        <strain evidence="1">Ma_OC_H_19870700_S124</strain>
    </source>
</reference>
<name>A0A552AYL8_MICAE</name>
<sequence>MWGEQSCPLPFTFCLLPFAFCLLPFISCLLPPASCLLSPLNFFPSTLSGGNFLFSTIAKSGGLHLEGNGNFTITQNF</sequence>
<organism evidence="1 2">
    <name type="scientific">Microcystis aeruginosa Ma_OC_H_19870700_S124</name>
    <dbReference type="NCBI Taxonomy" id="2486262"/>
    <lineage>
        <taxon>Bacteria</taxon>
        <taxon>Bacillati</taxon>
        <taxon>Cyanobacteriota</taxon>
        <taxon>Cyanophyceae</taxon>
        <taxon>Oscillatoriophycideae</taxon>
        <taxon>Chroococcales</taxon>
        <taxon>Microcystaceae</taxon>
        <taxon>Microcystis</taxon>
    </lineage>
</organism>
<evidence type="ECO:0000313" key="1">
    <source>
        <dbReference type="EMBL" id="TRT90556.1"/>
    </source>
</evidence>